<protein>
    <recommendedName>
        <fullName evidence="1">Glyoxalase-like domain-containing protein</fullName>
    </recommendedName>
</protein>
<dbReference type="SUPFAM" id="SSF54593">
    <property type="entry name" value="Glyoxalase/Bleomycin resistance protein/Dihydroxybiphenyl dioxygenase"/>
    <property type="match status" value="1"/>
</dbReference>
<organism evidence="2 3">
    <name type="scientific">Nakamurella alba</name>
    <dbReference type="NCBI Taxonomy" id="2665158"/>
    <lineage>
        <taxon>Bacteria</taxon>
        <taxon>Bacillati</taxon>
        <taxon>Actinomycetota</taxon>
        <taxon>Actinomycetes</taxon>
        <taxon>Nakamurellales</taxon>
        <taxon>Nakamurellaceae</taxon>
        <taxon>Nakamurella</taxon>
    </lineage>
</organism>
<name>A0A7K1FJ30_9ACTN</name>
<dbReference type="AlphaFoldDB" id="A0A7K1FJ30"/>
<dbReference type="InterPro" id="IPR029068">
    <property type="entry name" value="Glyas_Bleomycin-R_OHBP_Dase"/>
</dbReference>
<gene>
    <name evidence="2" type="ORF">GIS00_02900</name>
</gene>
<dbReference type="EMBL" id="WLYK01000001">
    <property type="protein sequence ID" value="MTD12894.1"/>
    <property type="molecule type" value="Genomic_DNA"/>
</dbReference>
<proteinExistence type="predicted"/>
<evidence type="ECO:0000313" key="3">
    <source>
        <dbReference type="Proteomes" id="UP000460221"/>
    </source>
</evidence>
<dbReference type="Proteomes" id="UP000460221">
    <property type="component" value="Unassembled WGS sequence"/>
</dbReference>
<dbReference type="RefSeq" id="WP_154766874.1">
    <property type="nucleotide sequence ID" value="NZ_WLYK01000001.1"/>
</dbReference>
<reference evidence="2 3" key="1">
    <citation type="submission" date="2019-11" db="EMBL/GenBank/DDBJ databases">
        <authorList>
            <person name="Jiang L.-Q."/>
        </authorList>
    </citation>
    <scope>NUCLEOTIDE SEQUENCE [LARGE SCALE GENOMIC DNA]</scope>
    <source>
        <strain evidence="2 3">YIM 132087</strain>
    </source>
</reference>
<keyword evidence="3" id="KW-1185">Reference proteome</keyword>
<dbReference type="CDD" id="cd06587">
    <property type="entry name" value="VOC"/>
    <property type="match status" value="1"/>
</dbReference>
<dbReference type="InterPro" id="IPR041581">
    <property type="entry name" value="Glyoxalase_6"/>
</dbReference>
<evidence type="ECO:0000259" key="1">
    <source>
        <dbReference type="Pfam" id="PF18029"/>
    </source>
</evidence>
<feature type="domain" description="Glyoxalase-like" evidence="1">
    <location>
        <begin position="80"/>
        <end position="170"/>
    </location>
</feature>
<feature type="domain" description="Glyoxalase-like" evidence="1">
    <location>
        <begin position="277"/>
        <end position="383"/>
    </location>
</feature>
<evidence type="ECO:0000313" key="2">
    <source>
        <dbReference type="EMBL" id="MTD12894.1"/>
    </source>
</evidence>
<dbReference type="PANTHER" id="PTHR35908">
    <property type="entry name" value="HYPOTHETICAL FUSION PROTEIN"/>
    <property type="match status" value="1"/>
</dbReference>
<dbReference type="Pfam" id="PF18029">
    <property type="entry name" value="Glyoxalase_6"/>
    <property type="match status" value="2"/>
</dbReference>
<accession>A0A7K1FJ30</accession>
<dbReference type="Gene3D" id="3.10.180.10">
    <property type="entry name" value="2,3-Dihydroxybiphenyl 1,2-Dioxygenase, domain 1"/>
    <property type="match status" value="2"/>
</dbReference>
<comment type="caution">
    <text evidence="2">The sequence shown here is derived from an EMBL/GenBank/DDBJ whole genome shotgun (WGS) entry which is preliminary data.</text>
</comment>
<dbReference type="PANTHER" id="PTHR35908:SF1">
    <property type="entry name" value="CONSERVED PROTEIN"/>
    <property type="match status" value="1"/>
</dbReference>
<sequence>MTELGADWRVLDGVATAWFGTSSLTEGAALAGRIVQISADCAIDIRATGVRVRLVDGAHAAAVSELGLAADPSVLQVVGVVLEASDPAAAQQFWQPVLDYVDEPTGGLVDPLRRDPDLRIRQSGEARPRRGRIHLDVVRPSEVVARVSPGEPSGPYGVRHADPDGNEVDLVPGDPLGDGPGTADWQVVFAAMACYRVDSPEQQVQLAVAAARCADVAEFPLLIDLRPGLVVMDSGKDQADADAHGLDLDFSDLAVALQAAARDLGAIADPAQPRFVQLFLDAAEVPAVRAFWTAALGYVHDRRTGTTDILDPLRLNPELVFQELDASDTERREQRGRLHLELAVPADMLTARVDVAVAAGGRVLEESVDRCRVADPEGNELVVIGRR</sequence>